<name>A0A4P7QIT4_9CORY</name>
<organism evidence="2 3">
    <name type="scientific">Corynebacterium endometrii</name>
    <dbReference type="NCBI Taxonomy" id="2488819"/>
    <lineage>
        <taxon>Bacteria</taxon>
        <taxon>Bacillati</taxon>
        <taxon>Actinomycetota</taxon>
        <taxon>Actinomycetes</taxon>
        <taxon>Mycobacteriales</taxon>
        <taxon>Corynebacteriaceae</taxon>
        <taxon>Corynebacterium</taxon>
    </lineage>
</organism>
<evidence type="ECO:0000256" key="1">
    <source>
        <dbReference type="SAM" id="MobiDB-lite"/>
    </source>
</evidence>
<protein>
    <recommendedName>
        <fullName evidence="4">Large ribosomal RNA subunit accumulation protein YceD</fullName>
    </recommendedName>
</protein>
<evidence type="ECO:0008006" key="4">
    <source>
        <dbReference type="Google" id="ProtNLM"/>
    </source>
</evidence>
<gene>
    <name evidence="2" type="ORF">CENDO_07315</name>
</gene>
<dbReference type="Proteomes" id="UP000296352">
    <property type="component" value="Chromosome"/>
</dbReference>
<dbReference type="Pfam" id="PF02620">
    <property type="entry name" value="YceD"/>
    <property type="match status" value="1"/>
</dbReference>
<feature type="region of interest" description="Disordered" evidence="1">
    <location>
        <begin position="214"/>
        <end position="238"/>
    </location>
</feature>
<evidence type="ECO:0000313" key="2">
    <source>
        <dbReference type="EMBL" id="QCB28737.1"/>
    </source>
</evidence>
<dbReference type="EMBL" id="CP039247">
    <property type="protein sequence ID" value="QCB28737.1"/>
    <property type="molecule type" value="Genomic_DNA"/>
</dbReference>
<dbReference type="InterPro" id="IPR003772">
    <property type="entry name" value="YceD"/>
</dbReference>
<proteinExistence type="predicted"/>
<accession>A0A4P7QIT4</accession>
<sequence>MGAKRYALVKLLTAAVQAGVARGMPLLGYAKALGLLTAWLRDSRREPTRGRLLTDMTNPLIFNVASLLRGPDADGMPLQRTQTGPAPERIGVEMIAIPEGGELTVDATLTPLGGAIMVDADLRGELQGECSRCLEPLKRELDLHVSQVFAADEDFITGDAADDEDKGSGDETPLIDNDQLDLLQTVIDEAGLSLPFAPVCEGGCEIDEPEGVTTGISGEGEAEESKVDPRWSGLEKFL</sequence>
<evidence type="ECO:0000313" key="3">
    <source>
        <dbReference type="Proteomes" id="UP000296352"/>
    </source>
</evidence>
<keyword evidence="3" id="KW-1185">Reference proteome</keyword>
<reference evidence="2 3" key="1">
    <citation type="submission" date="2019-04" db="EMBL/GenBank/DDBJ databases">
        <title>Corynebacterium endometrii sp. nov., isolated from the uterus of a cow with endometritis.</title>
        <authorList>
            <person name="Ballas P."/>
            <person name="Ruckert C."/>
            <person name="Wagener K."/>
            <person name="Drillich M."/>
            <person name="Kaempfer P."/>
            <person name="Busse H.-J."/>
            <person name="Ehling-Schulz M."/>
        </authorList>
    </citation>
    <scope>NUCLEOTIDE SEQUENCE [LARGE SCALE GENOMIC DNA]</scope>
    <source>
        <strain evidence="2 3">LMM-1653</strain>
    </source>
</reference>
<dbReference type="AlphaFoldDB" id="A0A4P7QIT4"/>
<dbReference type="KEGG" id="cee:CENDO_07315"/>